<accession>A0A5M6I459</accession>
<dbReference type="RefSeq" id="WP_150064253.1">
    <property type="nucleotide sequence ID" value="NZ_JACHII010000031.1"/>
</dbReference>
<dbReference type="EMBL" id="VWPJ01000042">
    <property type="protein sequence ID" value="KAA5603001.1"/>
    <property type="molecule type" value="Genomic_DNA"/>
</dbReference>
<organism evidence="2 3">
    <name type="scientific">Roseospira marina</name>
    <dbReference type="NCBI Taxonomy" id="140057"/>
    <lineage>
        <taxon>Bacteria</taxon>
        <taxon>Pseudomonadati</taxon>
        <taxon>Pseudomonadota</taxon>
        <taxon>Alphaproteobacteria</taxon>
        <taxon>Rhodospirillales</taxon>
        <taxon>Rhodospirillaceae</taxon>
        <taxon>Roseospira</taxon>
    </lineage>
</organism>
<protein>
    <submittedName>
        <fullName evidence="2">Uncharacterized protein</fullName>
    </submittedName>
</protein>
<evidence type="ECO:0000313" key="3">
    <source>
        <dbReference type="Proteomes" id="UP000324065"/>
    </source>
</evidence>
<sequence length="160" mass="17894">MTSSTDIERLPFLSGHDAAKQRGSSSAITALPRGRENTRIWHSYGMIKNRVDPALSEHRRATLRRIKEEVGANAFWRWCGSAGLNESTIRSFLSGKSQSLSDRTYARLEAGSGIPSAVWRGDDQPLDEDKRLVMEAMDRMTDADRQTVVALAQRLTESRS</sequence>
<keyword evidence="3" id="KW-1185">Reference proteome</keyword>
<evidence type="ECO:0000256" key="1">
    <source>
        <dbReference type="SAM" id="MobiDB-lite"/>
    </source>
</evidence>
<dbReference type="Proteomes" id="UP000324065">
    <property type="component" value="Unassembled WGS sequence"/>
</dbReference>
<name>A0A5M6I459_9PROT</name>
<feature type="region of interest" description="Disordered" evidence="1">
    <location>
        <begin position="1"/>
        <end position="29"/>
    </location>
</feature>
<dbReference type="AlphaFoldDB" id="A0A5M6I459"/>
<comment type="caution">
    <text evidence="2">The sequence shown here is derived from an EMBL/GenBank/DDBJ whole genome shotgun (WGS) entry which is preliminary data.</text>
</comment>
<proteinExistence type="predicted"/>
<reference evidence="2 3" key="1">
    <citation type="submission" date="2019-09" db="EMBL/GenBank/DDBJ databases">
        <title>Genome sequence of Roseospira marina, one of the more divergent members of the non-sulfur purple photosynthetic bacterial family, the Rhodospirillaceae.</title>
        <authorList>
            <person name="Meyer T."/>
            <person name="Kyndt J."/>
        </authorList>
    </citation>
    <scope>NUCLEOTIDE SEQUENCE [LARGE SCALE GENOMIC DNA]</scope>
    <source>
        <strain evidence="2 3">DSM 15113</strain>
    </source>
</reference>
<gene>
    <name evidence="2" type="ORF">F1188_20160</name>
</gene>
<evidence type="ECO:0000313" key="2">
    <source>
        <dbReference type="EMBL" id="KAA5603001.1"/>
    </source>
</evidence>